<keyword evidence="6 7" id="KW-0472">Membrane</keyword>
<feature type="domain" description="ABC transmembrane type-1" evidence="8">
    <location>
        <begin position="82"/>
        <end position="302"/>
    </location>
</feature>
<name>A0ABW2Q3P0_9MICO</name>
<dbReference type="SUPFAM" id="SSF161098">
    <property type="entry name" value="MetI-like"/>
    <property type="match status" value="1"/>
</dbReference>
<feature type="transmembrane region" description="Helical" evidence="7">
    <location>
        <begin position="85"/>
        <end position="107"/>
    </location>
</feature>
<dbReference type="CDD" id="cd06261">
    <property type="entry name" value="TM_PBP2"/>
    <property type="match status" value="1"/>
</dbReference>
<evidence type="ECO:0000256" key="1">
    <source>
        <dbReference type="ARBA" id="ARBA00004651"/>
    </source>
</evidence>
<dbReference type="Pfam" id="PF00528">
    <property type="entry name" value="BPD_transp_1"/>
    <property type="match status" value="1"/>
</dbReference>
<dbReference type="RefSeq" id="WP_382391212.1">
    <property type="nucleotide sequence ID" value="NZ_JBHTCQ010000001.1"/>
</dbReference>
<evidence type="ECO:0000256" key="4">
    <source>
        <dbReference type="ARBA" id="ARBA00022692"/>
    </source>
</evidence>
<evidence type="ECO:0000259" key="8">
    <source>
        <dbReference type="PROSITE" id="PS50928"/>
    </source>
</evidence>
<feature type="transmembrane region" description="Helical" evidence="7">
    <location>
        <begin position="217"/>
        <end position="238"/>
    </location>
</feature>
<organism evidence="9 10">
    <name type="scientific">Georgenia alba</name>
    <dbReference type="NCBI Taxonomy" id="2233858"/>
    <lineage>
        <taxon>Bacteria</taxon>
        <taxon>Bacillati</taxon>
        <taxon>Actinomycetota</taxon>
        <taxon>Actinomycetes</taxon>
        <taxon>Micrococcales</taxon>
        <taxon>Bogoriellaceae</taxon>
        <taxon>Georgenia</taxon>
    </lineage>
</organism>
<keyword evidence="4 7" id="KW-0812">Transmembrane</keyword>
<evidence type="ECO:0000256" key="3">
    <source>
        <dbReference type="ARBA" id="ARBA00022475"/>
    </source>
</evidence>
<comment type="similarity">
    <text evidence="7">Belongs to the binding-protein-dependent transport system permease family.</text>
</comment>
<dbReference type="PROSITE" id="PS50928">
    <property type="entry name" value="ABC_TM1"/>
    <property type="match status" value="1"/>
</dbReference>
<dbReference type="PANTHER" id="PTHR30193">
    <property type="entry name" value="ABC TRANSPORTER PERMEASE PROTEIN"/>
    <property type="match status" value="1"/>
</dbReference>
<keyword evidence="3" id="KW-1003">Cell membrane</keyword>
<dbReference type="Proteomes" id="UP001596455">
    <property type="component" value="Unassembled WGS sequence"/>
</dbReference>
<accession>A0ABW2Q3P0</accession>
<reference evidence="10" key="1">
    <citation type="journal article" date="2019" name="Int. J. Syst. Evol. Microbiol.">
        <title>The Global Catalogue of Microorganisms (GCM) 10K type strain sequencing project: providing services to taxonomists for standard genome sequencing and annotation.</title>
        <authorList>
            <consortium name="The Broad Institute Genomics Platform"/>
            <consortium name="The Broad Institute Genome Sequencing Center for Infectious Disease"/>
            <person name="Wu L."/>
            <person name="Ma J."/>
        </authorList>
    </citation>
    <scope>NUCLEOTIDE SEQUENCE [LARGE SCALE GENOMIC DNA]</scope>
    <source>
        <strain evidence="10">JCM 1490</strain>
    </source>
</reference>
<evidence type="ECO:0000313" key="10">
    <source>
        <dbReference type="Proteomes" id="UP001596455"/>
    </source>
</evidence>
<evidence type="ECO:0000256" key="6">
    <source>
        <dbReference type="ARBA" id="ARBA00023136"/>
    </source>
</evidence>
<feature type="transmembrane region" description="Helical" evidence="7">
    <location>
        <begin position="24"/>
        <end position="45"/>
    </location>
</feature>
<comment type="caution">
    <text evidence="9">The sequence shown here is derived from an EMBL/GenBank/DDBJ whole genome shotgun (WGS) entry which is preliminary data.</text>
</comment>
<evidence type="ECO:0000256" key="7">
    <source>
        <dbReference type="RuleBase" id="RU363032"/>
    </source>
</evidence>
<evidence type="ECO:0000256" key="2">
    <source>
        <dbReference type="ARBA" id="ARBA00022448"/>
    </source>
</evidence>
<keyword evidence="5 7" id="KW-1133">Transmembrane helix</keyword>
<evidence type="ECO:0000256" key="5">
    <source>
        <dbReference type="ARBA" id="ARBA00022989"/>
    </source>
</evidence>
<feature type="transmembrane region" description="Helical" evidence="7">
    <location>
        <begin position="281"/>
        <end position="305"/>
    </location>
</feature>
<dbReference type="EMBL" id="JBHTCQ010000001">
    <property type="protein sequence ID" value="MFC7404118.1"/>
    <property type="molecule type" value="Genomic_DNA"/>
</dbReference>
<dbReference type="Gene3D" id="1.10.3720.10">
    <property type="entry name" value="MetI-like"/>
    <property type="match status" value="1"/>
</dbReference>
<dbReference type="PANTHER" id="PTHR30193:SF41">
    <property type="entry name" value="DIACETYLCHITOBIOSE UPTAKE SYSTEM PERMEASE PROTEIN NGCF"/>
    <property type="match status" value="1"/>
</dbReference>
<comment type="subcellular location">
    <subcellularLocation>
        <location evidence="1 7">Cell membrane</location>
        <topology evidence="1 7">Multi-pass membrane protein</topology>
    </subcellularLocation>
</comment>
<feature type="transmembrane region" description="Helical" evidence="7">
    <location>
        <begin position="114"/>
        <end position="140"/>
    </location>
</feature>
<evidence type="ECO:0000313" key="9">
    <source>
        <dbReference type="EMBL" id="MFC7404118.1"/>
    </source>
</evidence>
<sequence>MSAADVRVNRTGWRSPIHRSERRTGLLMIVPTVVLFAAFVGYPILRTIYLSLTEWSGFGEAQFVGLDNFTRMIGDSVARQSFVNILLFTLATTVLQTVVALLVAVVINTTWPRFAVLVRTILFIPAVISFVVTGVVWRLLLDPNLGTLNQVLRAVGLDGLATAWLAERSTAMVALIAVALWQSLGLNVLIYFAGLQGIDPTLYEAAEVDGANARQKFWFVTVPSLRTITALVVSLSLINGFKTFDLVFVLTGGGPNHATDVLGTYLYNLAFGSTAGSIPQFGYASAISVLVMALCTVAVVVQMALTRRADR</sequence>
<proteinExistence type="inferred from homology"/>
<gene>
    <name evidence="9" type="ORF">ACFQQL_03270</name>
</gene>
<dbReference type="InterPro" id="IPR000515">
    <property type="entry name" value="MetI-like"/>
</dbReference>
<dbReference type="InterPro" id="IPR051393">
    <property type="entry name" value="ABC_transporter_permease"/>
</dbReference>
<feature type="transmembrane region" description="Helical" evidence="7">
    <location>
        <begin position="171"/>
        <end position="193"/>
    </location>
</feature>
<protein>
    <submittedName>
        <fullName evidence="9">Carbohydrate ABC transporter permease</fullName>
    </submittedName>
</protein>
<keyword evidence="10" id="KW-1185">Reference proteome</keyword>
<keyword evidence="2 7" id="KW-0813">Transport</keyword>
<dbReference type="InterPro" id="IPR035906">
    <property type="entry name" value="MetI-like_sf"/>
</dbReference>